<evidence type="ECO:0000256" key="4">
    <source>
        <dbReference type="ARBA" id="ARBA00022989"/>
    </source>
</evidence>
<dbReference type="Proteomes" id="UP000789831">
    <property type="component" value="Unassembled WGS sequence"/>
</dbReference>
<evidence type="ECO:0000256" key="6">
    <source>
        <dbReference type="SAM" id="Phobius"/>
    </source>
</evidence>
<dbReference type="PANTHER" id="PTHR23501">
    <property type="entry name" value="MAJOR FACILITATOR SUPERFAMILY"/>
    <property type="match status" value="1"/>
</dbReference>
<evidence type="ECO:0000256" key="5">
    <source>
        <dbReference type="ARBA" id="ARBA00023136"/>
    </source>
</evidence>
<keyword evidence="2" id="KW-0813">Transport</keyword>
<dbReference type="GO" id="GO:0005886">
    <property type="term" value="C:plasma membrane"/>
    <property type="evidence" value="ECO:0007669"/>
    <property type="project" value="TreeGrafter"/>
</dbReference>
<evidence type="ECO:0000256" key="3">
    <source>
        <dbReference type="ARBA" id="ARBA00022692"/>
    </source>
</evidence>
<comment type="subcellular location">
    <subcellularLocation>
        <location evidence="1">Endomembrane system</location>
        <topology evidence="1">Multi-pass membrane protein</topology>
    </subcellularLocation>
</comment>
<dbReference type="PROSITE" id="PS50850">
    <property type="entry name" value="MFS"/>
    <property type="match status" value="1"/>
</dbReference>
<dbReference type="GO" id="GO:0022857">
    <property type="term" value="F:transmembrane transporter activity"/>
    <property type="evidence" value="ECO:0007669"/>
    <property type="project" value="InterPro"/>
</dbReference>
<keyword evidence="5 6" id="KW-0472">Membrane</keyword>
<keyword evidence="3 6" id="KW-0812">Transmembrane</keyword>
<feature type="domain" description="Major facilitator superfamily (MFS) profile" evidence="7">
    <location>
        <begin position="61"/>
        <end position="220"/>
    </location>
</feature>
<dbReference type="AlphaFoldDB" id="A0A9N8ZNW6"/>
<dbReference type="InterPro" id="IPR036259">
    <property type="entry name" value="MFS_trans_sf"/>
</dbReference>
<accession>A0A9N8ZNW6</accession>
<reference evidence="8" key="1">
    <citation type="submission" date="2021-06" db="EMBL/GenBank/DDBJ databases">
        <authorList>
            <person name="Kallberg Y."/>
            <person name="Tangrot J."/>
            <person name="Rosling A."/>
        </authorList>
    </citation>
    <scope>NUCLEOTIDE SEQUENCE</scope>
    <source>
        <strain evidence="8">MT106</strain>
    </source>
</reference>
<gene>
    <name evidence="8" type="ORF">AGERDE_LOCUS4295</name>
</gene>
<feature type="transmembrane region" description="Helical" evidence="6">
    <location>
        <begin position="58"/>
        <end position="83"/>
    </location>
</feature>
<name>A0A9N8ZNW6_9GLOM</name>
<dbReference type="OrthoDB" id="10021397at2759"/>
<dbReference type="Pfam" id="PF07690">
    <property type="entry name" value="MFS_1"/>
    <property type="match status" value="1"/>
</dbReference>
<dbReference type="PRINTS" id="PR01036">
    <property type="entry name" value="TCRTETB"/>
</dbReference>
<evidence type="ECO:0000259" key="7">
    <source>
        <dbReference type="PROSITE" id="PS50850"/>
    </source>
</evidence>
<evidence type="ECO:0000313" key="9">
    <source>
        <dbReference type="Proteomes" id="UP000789831"/>
    </source>
</evidence>
<dbReference type="Gene3D" id="1.20.1720.10">
    <property type="entry name" value="Multidrug resistance protein D"/>
    <property type="match status" value="1"/>
</dbReference>
<comment type="caution">
    <text evidence="8">The sequence shown here is derived from an EMBL/GenBank/DDBJ whole genome shotgun (WGS) entry which is preliminary data.</text>
</comment>
<dbReference type="SUPFAM" id="SSF103473">
    <property type="entry name" value="MFS general substrate transporter"/>
    <property type="match status" value="1"/>
</dbReference>
<feature type="transmembrane region" description="Helical" evidence="6">
    <location>
        <begin position="184"/>
        <end position="207"/>
    </location>
</feature>
<dbReference type="PANTHER" id="PTHR23501:SF191">
    <property type="entry name" value="VACUOLAR BASIC AMINO ACID TRANSPORTER 4"/>
    <property type="match status" value="1"/>
</dbReference>
<keyword evidence="9" id="KW-1185">Reference proteome</keyword>
<dbReference type="EMBL" id="CAJVPL010000481">
    <property type="protein sequence ID" value="CAG8501995.1"/>
    <property type="molecule type" value="Genomic_DNA"/>
</dbReference>
<dbReference type="GO" id="GO:0012505">
    <property type="term" value="C:endomembrane system"/>
    <property type="evidence" value="ECO:0007669"/>
    <property type="project" value="UniProtKB-SubCell"/>
</dbReference>
<evidence type="ECO:0000256" key="1">
    <source>
        <dbReference type="ARBA" id="ARBA00004127"/>
    </source>
</evidence>
<feature type="transmembrane region" description="Helical" evidence="6">
    <location>
        <begin position="126"/>
        <end position="145"/>
    </location>
</feature>
<keyword evidence="4 6" id="KW-1133">Transmembrane helix</keyword>
<dbReference type="InterPro" id="IPR020846">
    <property type="entry name" value="MFS_dom"/>
</dbReference>
<dbReference type="InterPro" id="IPR011701">
    <property type="entry name" value="MFS"/>
</dbReference>
<sequence>MSSSISQITTKATTNDNLAVKIESTVEETTSATLTTSQDEKEKSEKDPGFVKLPTKDIAFLFVGLVLACFLASLDGTIISTALPRIATEFGALDRYSWVATAYLLTYNAFQPLYGKFSDIFGRKNTLLFTVLVFLCGSAGCGASNSMDLLIFFRAVAGIGGAGMISLVLIIISDIFPLEERPKYQAIIWATFGFSSVIGPLLGGAFVDHLTWRWDASIPL</sequence>
<feature type="transmembrane region" description="Helical" evidence="6">
    <location>
        <begin position="95"/>
        <end position="114"/>
    </location>
</feature>
<organism evidence="8 9">
    <name type="scientific">Ambispora gerdemannii</name>
    <dbReference type="NCBI Taxonomy" id="144530"/>
    <lineage>
        <taxon>Eukaryota</taxon>
        <taxon>Fungi</taxon>
        <taxon>Fungi incertae sedis</taxon>
        <taxon>Mucoromycota</taxon>
        <taxon>Glomeromycotina</taxon>
        <taxon>Glomeromycetes</taxon>
        <taxon>Archaeosporales</taxon>
        <taxon>Ambisporaceae</taxon>
        <taxon>Ambispora</taxon>
    </lineage>
</organism>
<protein>
    <submittedName>
        <fullName evidence="8">10428_t:CDS:1</fullName>
    </submittedName>
</protein>
<evidence type="ECO:0000313" key="8">
    <source>
        <dbReference type="EMBL" id="CAG8501995.1"/>
    </source>
</evidence>
<feature type="transmembrane region" description="Helical" evidence="6">
    <location>
        <begin position="151"/>
        <end position="172"/>
    </location>
</feature>
<proteinExistence type="predicted"/>
<evidence type="ECO:0000256" key="2">
    <source>
        <dbReference type="ARBA" id="ARBA00022448"/>
    </source>
</evidence>